<dbReference type="PROSITE" id="PS50045">
    <property type="entry name" value="SIGMA54_INTERACT_4"/>
    <property type="match status" value="1"/>
</dbReference>
<dbReference type="GO" id="GO:0006355">
    <property type="term" value="P:regulation of DNA-templated transcription"/>
    <property type="evidence" value="ECO:0007669"/>
    <property type="project" value="InterPro"/>
</dbReference>
<comment type="caution">
    <text evidence="4">The sequence shown here is derived from an EMBL/GenBank/DDBJ whole genome shotgun (WGS) entry which is preliminary data.</text>
</comment>
<dbReference type="Pfam" id="PF00158">
    <property type="entry name" value="Sigma54_activat"/>
    <property type="match status" value="1"/>
</dbReference>
<dbReference type="PANTHER" id="PTHR32071">
    <property type="entry name" value="TRANSCRIPTIONAL REGULATORY PROTEIN"/>
    <property type="match status" value="1"/>
</dbReference>
<dbReference type="SMART" id="SM00382">
    <property type="entry name" value="AAA"/>
    <property type="match status" value="1"/>
</dbReference>
<evidence type="ECO:0000313" key="4">
    <source>
        <dbReference type="EMBL" id="ERT61477.1"/>
    </source>
</evidence>
<dbReference type="PATRIC" id="fig|1111454.3.peg.653"/>
<dbReference type="RefSeq" id="WP_023053128.1">
    <property type="nucleotide sequence ID" value="NZ_AWXA01000009.1"/>
</dbReference>
<feature type="domain" description="Sigma-54 factor interaction" evidence="3">
    <location>
        <begin position="324"/>
        <end position="553"/>
    </location>
</feature>
<dbReference type="Pfam" id="PF25601">
    <property type="entry name" value="AAA_lid_14"/>
    <property type="match status" value="1"/>
</dbReference>
<keyword evidence="5" id="KW-1185">Reference proteome</keyword>
<sequence>MEKISFLLADEILKKEVEQILWIYRSEQEKIDIRTEIGIIDLEHIEKQAQDMIAGGAQVIITNSGSHSILSRTITEVPILCLYSSTSDTLYTLHQVASYNTIHLLLNKNFIFNAELCSDDIKKKLKIHSSYSVDTTYHELRTIVNRIPVTSDAVLVGCTLLPQIANTPLPIMPIRPSESAILSVYQYACELISFKRQGQNWGAMISAVLENFNDGIIICDAAGKIYHINKMAKRFLKTAGNPGYLRDVLPGILEEGAGPQQLKEKIVTLAPYTLVITTSTFRVDRDQHYALNIRDVTELQHLEKHIRYKLSKTGLQAQHHFSDIKTINDGMKNVIHTAATMATYDAPVLIQGESGTGKELFAQSIHNHSPRRNGPFVVVNCAALPSDLLESELFGYVGGAFTGARKEGKAGLFELAHNGTIFLDEINSMSPNIQSKLLRVLETKEVMRIGSDYIIPLDIRVISASNADIMQAVLSGAFRRDLFFRLNTLTLNLPSLNERKEDIVYLFAFFMEKISGKKGRGKAVPLQLQNALERHRWWGNIRELHSVAMRYHIFSDSCSDDYGELFDDVKQPASVTGTLRHDEMVPDLDMKKLQASFQQLVIQDLLDQGYTKVQVAKILHLSRQTLFNRLKQ</sequence>
<dbReference type="PROSITE" id="PS00676">
    <property type="entry name" value="SIGMA54_INTERACT_2"/>
    <property type="match status" value="1"/>
</dbReference>
<dbReference type="Proteomes" id="UP000017090">
    <property type="component" value="Unassembled WGS sequence"/>
</dbReference>
<dbReference type="InterPro" id="IPR002078">
    <property type="entry name" value="Sigma_54_int"/>
</dbReference>
<dbReference type="AlphaFoldDB" id="U7UPV1"/>
<dbReference type="GO" id="GO:0005524">
    <property type="term" value="F:ATP binding"/>
    <property type="evidence" value="ECO:0007669"/>
    <property type="project" value="UniProtKB-KW"/>
</dbReference>
<dbReference type="PROSITE" id="PS00675">
    <property type="entry name" value="SIGMA54_INTERACT_1"/>
    <property type="match status" value="1"/>
</dbReference>
<dbReference type="Gene3D" id="3.40.50.300">
    <property type="entry name" value="P-loop containing nucleotide triphosphate hydrolases"/>
    <property type="match status" value="1"/>
</dbReference>
<evidence type="ECO:0000256" key="1">
    <source>
        <dbReference type="ARBA" id="ARBA00022741"/>
    </source>
</evidence>
<dbReference type="InterPro" id="IPR025662">
    <property type="entry name" value="Sigma_54_int_dom_ATP-bd_1"/>
</dbReference>
<dbReference type="Gene3D" id="3.40.50.2300">
    <property type="match status" value="1"/>
</dbReference>
<dbReference type="EMBL" id="AWXA01000009">
    <property type="protein sequence ID" value="ERT61477.1"/>
    <property type="molecule type" value="Genomic_DNA"/>
</dbReference>
<organism evidence="4 5">
    <name type="scientific">Megasphaera vaginalis</name>
    <name type="common">ex Srinivasan et al. 2021</name>
    <dbReference type="NCBI Taxonomy" id="1111454"/>
    <lineage>
        <taxon>Bacteria</taxon>
        <taxon>Bacillati</taxon>
        <taxon>Bacillota</taxon>
        <taxon>Negativicutes</taxon>
        <taxon>Veillonellales</taxon>
        <taxon>Veillonellaceae</taxon>
        <taxon>Megasphaera</taxon>
    </lineage>
</organism>
<evidence type="ECO:0000313" key="5">
    <source>
        <dbReference type="Proteomes" id="UP000017090"/>
    </source>
</evidence>
<dbReference type="Gene3D" id="3.40.50.10660">
    <property type="entry name" value="PrpR receptor domain-like"/>
    <property type="match status" value="1"/>
</dbReference>
<dbReference type="Gene3D" id="1.10.8.60">
    <property type="match status" value="1"/>
</dbReference>
<name>U7UPV1_9FIRM</name>
<dbReference type="CDD" id="cd00009">
    <property type="entry name" value="AAA"/>
    <property type="match status" value="1"/>
</dbReference>
<keyword evidence="1" id="KW-0547">Nucleotide-binding</keyword>
<protein>
    <submittedName>
        <fullName evidence="4">Sigma-54 interaction domain protein</fullName>
    </submittedName>
</protein>
<evidence type="ECO:0000256" key="2">
    <source>
        <dbReference type="ARBA" id="ARBA00022840"/>
    </source>
</evidence>
<dbReference type="SUPFAM" id="SSF159800">
    <property type="entry name" value="PrpR receptor domain-like"/>
    <property type="match status" value="1"/>
</dbReference>
<gene>
    <name evidence="4" type="ORF">HMPREF1250_0539</name>
</gene>
<dbReference type="eggNOG" id="COG3829">
    <property type="taxonomic scope" value="Bacteria"/>
</dbReference>
<dbReference type="InterPro" id="IPR027417">
    <property type="entry name" value="P-loop_NTPase"/>
</dbReference>
<keyword evidence="2" id="KW-0067">ATP-binding</keyword>
<dbReference type="SUPFAM" id="SSF52540">
    <property type="entry name" value="P-loop containing nucleoside triphosphate hydrolases"/>
    <property type="match status" value="1"/>
</dbReference>
<dbReference type="PANTHER" id="PTHR32071:SF57">
    <property type="entry name" value="C4-DICARBOXYLATE TRANSPORT TRANSCRIPTIONAL REGULATORY PROTEIN DCTD"/>
    <property type="match status" value="1"/>
</dbReference>
<dbReference type="InterPro" id="IPR058031">
    <property type="entry name" value="AAA_lid_NorR"/>
</dbReference>
<dbReference type="FunFam" id="3.40.50.300:FF:000006">
    <property type="entry name" value="DNA-binding transcriptional regulator NtrC"/>
    <property type="match status" value="1"/>
</dbReference>
<dbReference type="OrthoDB" id="9803970at2"/>
<evidence type="ECO:0000259" key="3">
    <source>
        <dbReference type="PROSITE" id="PS50045"/>
    </source>
</evidence>
<dbReference type="InterPro" id="IPR025943">
    <property type="entry name" value="Sigma_54_int_dom_ATP-bd_2"/>
</dbReference>
<dbReference type="InterPro" id="IPR003593">
    <property type="entry name" value="AAA+_ATPase"/>
</dbReference>
<reference evidence="4 5" key="1">
    <citation type="submission" date="2013-09" db="EMBL/GenBank/DDBJ databases">
        <authorList>
            <person name="Durkin A.S."/>
            <person name="Haft D.R."/>
            <person name="McCorrison J."/>
            <person name="Torralba M."/>
            <person name="Gillis M."/>
            <person name="Haft D.H."/>
            <person name="Methe B."/>
            <person name="Sutton G."/>
            <person name="Nelson K.E."/>
        </authorList>
    </citation>
    <scope>NUCLEOTIDE SEQUENCE [LARGE SCALE GENOMIC DNA]</scope>
    <source>
        <strain evidence="4 5">BV3C16-1</strain>
    </source>
</reference>
<proteinExistence type="predicted"/>
<accession>U7UPV1</accession>
<dbReference type="STRING" id="1111454.HMPREF1250_0539"/>